<gene>
    <name evidence="1" type="ORF">TTRE_0000401201</name>
</gene>
<name>A0A077Z7J4_TRITR</name>
<accession>A0A077Z7J4</accession>
<evidence type="ECO:0000313" key="2">
    <source>
        <dbReference type="Proteomes" id="UP000030665"/>
    </source>
</evidence>
<reference evidence="1" key="1">
    <citation type="submission" date="2014-01" db="EMBL/GenBank/DDBJ databases">
        <authorList>
            <person name="Aslett M."/>
        </authorList>
    </citation>
    <scope>NUCLEOTIDE SEQUENCE</scope>
</reference>
<proteinExistence type="predicted"/>
<reference evidence="1" key="2">
    <citation type="submission" date="2014-03" db="EMBL/GenBank/DDBJ databases">
        <title>The whipworm genome and dual-species transcriptomics of an intimate host-pathogen interaction.</title>
        <authorList>
            <person name="Foth B.J."/>
            <person name="Tsai I.J."/>
            <person name="Reid A.J."/>
            <person name="Bancroft A.J."/>
            <person name="Nichol S."/>
            <person name="Tracey A."/>
            <person name="Holroyd N."/>
            <person name="Cotton J.A."/>
            <person name="Stanley E.J."/>
            <person name="Zarowiecki M."/>
            <person name="Liu J.Z."/>
            <person name="Huckvale T."/>
            <person name="Cooper P.J."/>
            <person name="Grencis R.K."/>
            <person name="Berriman M."/>
        </authorList>
    </citation>
    <scope>NUCLEOTIDE SEQUENCE [LARGE SCALE GENOMIC DNA]</scope>
</reference>
<protein>
    <submittedName>
        <fullName evidence="1">Uncharacterized protein</fullName>
    </submittedName>
</protein>
<sequence>MQSSSRKDRSGNQKYDEFFGTVNFLVQHIVDELNSLTEPMAYRLAALSVKIDNISAMASALEGRLNNDQVSRKQPELKSSIESDAALALGNNATTSAIGDSLSELWPDGSLGVHYEGFPVAAIDQRIENNVVDGAAFQPCKGETLARSDVVEVNYVISVLSVGRFIE</sequence>
<evidence type="ECO:0000313" key="1">
    <source>
        <dbReference type="EMBL" id="CDW55739.1"/>
    </source>
</evidence>
<keyword evidence="2" id="KW-1185">Reference proteome</keyword>
<dbReference type="OrthoDB" id="10378099at2759"/>
<dbReference type="Proteomes" id="UP000030665">
    <property type="component" value="Unassembled WGS sequence"/>
</dbReference>
<dbReference type="EMBL" id="HG805975">
    <property type="protein sequence ID" value="CDW55739.1"/>
    <property type="molecule type" value="Genomic_DNA"/>
</dbReference>
<organism evidence="1 2">
    <name type="scientific">Trichuris trichiura</name>
    <name type="common">Whipworm</name>
    <name type="synonym">Trichocephalus trichiurus</name>
    <dbReference type="NCBI Taxonomy" id="36087"/>
    <lineage>
        <taxon>Eukaryota</taxon>
        <taxon>Metazoa</taxon>
        <taxon>Ecdysozoa</taxon>
        <taxon>Nematoda</taxon>
        <taxon>Enoplea</taxon>
        <taxon>Dorylaimia</taxon>
        <taxon>Trichinellida</taxon>
        <taxon>Trichuridae</taxon>
        <taxon>Trichuris</taxon>
    </lineage>
</organism>
<dbReference type="AlphaFoldDB" id="A0A077Z7J4"/>